<dbReference type="SUPFAM" id="SSF52540">
    <property type="entry name" value="P-loop containing nucleoside triphosphate hydrolases"/>
    <property type="match status" value="2"/>
</dbReference>
<reference evidence="15" key="1">
    <citation type="submission" date="2022-03" db="EMBL/GenBank/DDBJ databases">
        <authorList>
            <person name="Lindestad O."/>
        </authorList>
    </citation>
    <scope>NUCLEOTIDE SEQUENCE</scope>
</reference>
<evidence type="ECO:0000256" key="5">
    <source>
        <dbReference type="ARBA" id="ARBA00022741"/>
    </source>
</evidence>
<evidence type="ECO:0000256" key="12">
    <source>
        <dbReference type="SAM" id="Coils"/>
    </source>
</evidence>
<dbReference type="AlphaFoldDB" id="A0A8S4SBS5"/>
<evidence type="ECO:0000313" key="16">
    <source>
        <dbReference type="Proteomes" id="UP000838756"/>
    </source>
</evidence>
<feature type="coiled-coil region" evidence="12">
    <location>
        <begin position="574"/>
        <end position="601"/>
    </location>
</feature>
<feature type="domain" description="SMC hinge" evidence="14">
    <location>
        <begin position="408"/>
        <end position="526"/>
    </location>
</feature>
<dbReference type="GO" id="GO:0030915">
    <property type="term" value="C:Smc5-Smc6 complex"/>
    <property type="evidence" value="ECO:0007669"/>
    <property type="project" value="TreeGrafter"/>
</dbReference>
<evidence type="ECO:0000256" key="4">
    <source>
        <dbReference type="ARBA" id="ARBA00022454"/>
    </source>
</evidence>
<dbReference type="GO" id="GO:0035861">
    <property type="term" value="C:site of double-strand break"/>
    <property type="evidence" value="ECO:0007669"/>
    <property type="project" value="TreeGrafter"/>
</dbReference>
<dbReference type="PANTHER" id="PTHR19306">
    <property type="entry name" value="STRUCTURAL MAINTENANCE OF CHROMOSOMES 5,6 SMC5, SMC6"/>
    <property type="match status" value="1"/>
</dbReference>
<accession>A0A8S4SBS5</accession>
<dbReference type="SUPFAM" id="SSF75553">
    <property type="entry name" value="Smc hinge domain"/>
    <property type="match status" value="1"/>
</dbReference>
<dbReference type="EMBL" id="CAKXAJ010026113">
    <property type="protein sequence ID" value="CAH2256724.1"/>
    <property type="molecule type" value="Genomic_DNA"/>
</dbReference>
<dbReference type="GO" id="GO:0003684">
    <property type="term" value="F:damaged DNA binding"/>
    <property type="evidence" value="ECO:0007669"/>
    <property type="project" value="TreeGrafter"/>
</dbReference>
<keyword evidence="5" id="KW-0547">Nucleotide-binding</keyword>
<evidence type="ECO:0000256" key="7">
    <source>
        <dbReference type="ARBA" id="ARBA00022840"/>
    </source>
</evidence>
<evidence type="ECO:0000256" key="9">
    <source>
        <dbReference type="ARBA" id="ARBA00023172"/>
    </source>
</evidence>
<comment type="subcellular location">
    <subcellularLocation>
        <location evidence="2">Chromosome</location>
    </subcellularLocation>
    <subcellularLocation>
        <location evidence="1">Nucleus</location>
    </subcellularLocation>
</comment>
<dbReference type="InterPro" id="IPR027417">
    <property type="entry name" value="P-loop_NTPase"/>
</dbReference>
<gene>
    <name evidence="15" type="primary">jg10957</name>
    <name evidence="15" type="ORF">PAEG_LOCUS22990</name>
</gene>
<evidence type="ECO:0000256" key="2">
    <source>
        <dbReference type="ARBA" id="ARBA00004286"/>
    </source>
</evidence>
<evidence type="ECO:0000256" key="6">
    <source>
        <dbReference type="ARBA" id="ARBA00022763"/>
    </source>
</evidence>
<dbReference type="OrthoDB" id="10072614at2759"/>
<dbReference type="Proteomes" id="UP000838756">
    <property type="component" value="Unassembled WGS sequence"/>
</dbReference>
<keyword evidence="8 12" id="KW-0175">Coiled coil</keyword>
<dbReference type="InterPro" id="IPR010935">
    <property type="entry name" value="SMC_hinge"/>
</dbReference>
<dbReference type="Pfam" id="PF02463">
    <property type="entry name" value="SMC_N"/>
    <property type="match status" value="1"/>
</dbReference>
<comment type="caution">
    <text evidence="15">The sequence shown here is derived from an EMBL/GenBank/DDBJ whole genome shotgun (WGS) entry which is preliminary data.</text>
</comment>
<protein>
    <submittedName>
        <fullName evidence="15">Jg10957 protein</fullName>
    </submittedName>
</protein>
<dbReference type="Gene3D" id="3.40.50.300">
    <property type="entry name" value="P-loop containing nucleotide triphosphate hydrolases"/>
    <property type="match status" value="2"/>
</dbReference>
<proteinExistence type="inferred from homology"/>
<keyword evidence="16" id="KW-1185">Reference proteome</keyword>
<keyword evidence="10" id="KW-0234">DNA repair</keyword>
<dbReference type="GO" id="GO:0005634">
    <property type="term" value="C:nucleus"/>
    <property type="evidence" value="ECO:0007669"/>
    <property type="project" value="UniProtKB-SubCell"/>
</dbReference>
<keyword evidence="4" id="KW-0158">Chromosome</keyword>
<dbReference type="InterPro" id="IPR003395">
    <property type="entry name" value="RecF/RecN/SMC_N"/>
</dbReference>
<organism evidence="15 16">
    <name type="scientific">Pararge aegeria aegeria</name>
    <dbReference type="NCBI Taxonomy" id="348720"/>
    <lineage>
        <taxon>Eukaryota</taxon>
        <taxon>Metazoa</taxon>
        <taxon>Ecdysozoa</taxon>
        <taxon>Arthropoda</taxon>
        <taxon>Hexapoda</taxon>
        <taxon>Insecta</taxon>
        <taxon>Pterygota</taxon>
        <taxon>Neoptera</taxon>
        <taxon>Endopterygota</taxon>
        <taxon>Lepidoptera</taxon>
        <taxon>Glossata</taxon>
        <taxon>Ditrysia</taxon>
        <taxon>Papilionoidea</taxon>
        <taxon>Nymphalidae</taxon>
        <taxon>Satyrinae</taxon>
        <taxon>Satyrini</taxon>
        <taxon>Parargina</taxon>
        <taxon>Pararge</taxon>
    </lineage>
</organism>
<dbReference type="GO" id="GO:0051276">
    <property type="term" value="P:chromosome organization"/>
    <property type="evidence" value="ECO:0007669"/>
    <property type="project" value="InterPro"/>
</dbReference>
<feature type="coiled-coil region" evidence="12">
    <location>
        <begin position="286"/>
        <end position="320"/>
    </location>
</feature>
<sequence length="762" mass="85824">METEDEVLDGTIISVLVQNFMCHDHFKVEFKKRVTFIVGRNGSGKSAILTALVVGLGGKASETNRGKNFQSFVKKGANSATIEIKIKNSGPGAYKPEEYGEVITIIKIITASGASSYKMRSISGQLIHTNAKVVNAIVLNLNIQVNNPISVLNQDDAKDFSVKKDPTKLYSLFMRATNLDVTEENYERARMICKSAIASCEKKNKYCMDLKNDFNKWNKMYEQMQSRKDIEKQLKLLKVELGWSEIAGAEREVATIRQQCLKQSAKCERMETSLQAMDQTLGGAATTALEQQLEEFSSAKAELEQQLRPLERTAQDARQAHGELEADLSRHVEALKREKRRVCDYEREIEYRSYLTDGACSAEQSQQKLRELESRGSESLAVYGASMVELCRRVRAADEQGHFSATPRGPIGQFIKVKEQRWDGVLEHIIGGLMRSFCVNTAEDSRKLFRIMDQVWRGGNKPSVTCSKFLAARHDVRATSVRAPPHVSALDTLQVDDPVVANFLIDNLALERVLLVPDHDSAVRLADTAERVPRNCNKIVTLDCSEYHPAPSYRSYGGRAQPARLLHLDTNEYKRQLRMEIEELETHLRQHDLKMQTIEAEKLRVRQTERSVLQELKAMGAALLKRQAEEALAVAALEKLQAPQQAVLIEKTAADHLQYCFKLKNDIGRHIGIHFMATLITRGYNGQIVVDHMKDTLELRVSGREGSRSASSAASLSGGERSYTTVAFITSLWECVELPFYFMDEFDVFMVRALTSRNILLF</sequence>
<keyword evidence="7" id="KW-0067">ATP-binding</keyword>
<evidence type="ECO:0000256" key="8">
    <source>
        <dbReference type="ARBA" id="ARBA00023054"/>
    </source>
</evidence>
<evidence type="ECO:0000256" key="11">
    <source>
        <dbReference type="ARBA" id="ARBA00023242"/>
    </source>
</evidence>
<keyword evidence="11" id="KW-0539">Nucleus</keyword>
<dbReference type="GO" id="GO:0000724">
    <property type="term" value="P:double-strand break repair via homologous recombination"/>
    <property type="evidence" value="ECO:0007669"/>
    <property type="project" value="TreeGrafter"/>
</dbReference>
<evidence type="ECO:0000256" key="10">
    <source>
        <dbReference type="ARBA" id="ARBA00023204"/>
    </source>
</evidence>
<name>A0A8S4SBS5_9NEOP</name>
<dbReference type="PANTHER" id="PTHR19306:SF6">
    <property type="entry name" value="STRUCTURAL MAINTENANCE OF CHROMOSOMES PROTEIN 6"/>
    <property type="match status" value="1"/>
</dbReference>
<evidence type="ECO:0000259" key="14">
    <source>
        <dbReference type="Pfam" id="PF06470"/>
    </source>
</evidence>
<comment type="similarity">
    <text evidence="3">Belongs to the SMC family. SMC6 subfamily.</text>
</comment>
<keyword evidence="6" id="KW-0227">DNA damage</keyword>
<feature type="domain" description="RecF/RecN/SMC N-terminal" evidence="13">
    <location>
        <begin position="12"/>
        <end position="748"/>
    </location>
</feature>
<evidence type="ECO:0000256" key="3">
    <source>
        <dbReference type="ARBA" id="ARBA00006793"/>
    </source>
</evidence>
<dbReference type="GO" id="GO:0005524">
    <property type="term" value="F:ATP binding"/>
    <property type="evidence" value="ECO:0007669"/>
    <property type="project" value="UniProtKB-KW"/>
</dbReference>
<evidence type="ECO:0000256" key="1">
    <source>
        <dbReference type="ARBA" id="ARBA00004123"/>
    </source>
</evidence>
<evidence type="ECO:0000259" key="13">
    <source>
        <dbReference type="Pfam" id="PF02463"/>
    </source>
</evidence>
<evidence type="ECO:0000313" key="15">
    <source>
        <dbReference type="EMBL" id="CAH2256724.1"/>
    </source>
</evidence>
<keyword evidence="9" id="KW-0233">DNA recombination</keyword>
<dbReference type="GO" id="GO:0003697">
    <property type="term" value="F:single-stranded DNA binding"/>
    <property type="evidence" value="ECO:0007669"/>
    <property type="project" value="TreeGrafter"/>
</dbReference>
<dbReference type="Pfam" id="PF06470">
    <property type="entry name" value="SMC_hinge"/>
    <property type="match status" value="1"/>
</dbReference>
<dbReference type="InterPro" id="IPR036277">
    <property type="entry name" value="SMC_hinge_sf"/>
</dbReference>